<gene>
    <name evidence="1" type="ORF">GCM10010990_32600</name>
</gene>
<reference evidence="1" key="2">
    <citation type="submission" date="2020-09" db="EMBL/GenBank/DDBJ databases">
        <authorList>
            <person name="Sun Q."/>
            <person name="Zhou Y."/>
        </authorList>
    </citation>
    <scope>NUCLEOTIDE SEQUENCE</scope>
    <source>
        <strain evidence="1">CGMCC 1.15360</strain>
    </source>
</reference>
<sequence length="410" mass="46469">MGENAVKLSQYDEFPVHQTPYPVTYIPSTDYAWDEGYWFGVFNADEKVFLGTYLRINPNTDMIGGCVLLNVAGHQTTIRFNRCWRRNVALEVGPFRVTIVEPLKRIRIELAENDSGVSFDIMWEGTSPAFLEDHHIATHRGRRTTDQSRYSQPGKCTGWIKSSERSWEVEPEGWSGSRDHSWGLYASRPPLSPLPTLLPPMEDDEGPKRAMRFWNCFRTGEYSGFYHVHETAEGVQGKMNDVFGTPFGGRIFKGWDEEEVELVSGRHEMEFTEGTRILKRATFFLADKDGREWKQVFDIETPPWVVQPMGAFPGSWYDGGTFFTYHGSEELALEWEAADYSVQPFQYTPHSVSGAGASEGFNTGTSVGSMVHGPEYLARVTTYAPDGTVSRGSSQVELFINGRYDPYGFQ</sequence>
<keyword evidence="2" id="KW-1185">Reference proteome</keyword>
<dbReference type="EMBL" id="BMIP01000009">
    <property type="protein sequence ID" value="GGD80174.1"/>
    <property type="molecule type" value="Genomic_DNA"/>
</dbReference>
<accession>A0A916Z8D0</accession>
<dbReference type="AlphaFoldDB" id="A0A916Z8D0"/>
<evidence type="ECO:0000313" key="1">
    <source>
        <dbReference type="EMBL" id="GGD80174.1"/>
    </source>
</evidence>
<evidence type="ECO:0000313" key="2">
    <source>
        <dbReference type="Proteomes" id="UP000612349"/>
    </source>
</evidence>
<name>A0A916Z8D0_9SPHN</name>
<protein>
    <submittedName>
        <fullName evidence="1">Uncharacterized protein</fullName>
    </submittedName>
</protein>
<proteinExistence type="predicted"/>
<dbReference type="Proteomes" id="UP000612349">
    <property type="component" value="Unassembled WGS sequence"/>
</dbReference>
<reference evidence="1" key="1">
    <citation type="journal article" date="2014" name="Int. J. Syst. Evol. Microbiol.">
        <title>Complete genome sequence of Corynebacterium casei LMG S-19264T (=DSM 44701T), isolated from a smear-ripened cheese.</title>
        <authorList>
            <consortium name="US DOE Joint Genome Institute (JGI-PGF)"/>
            <person name="Walter F."/>
            <person name="Albersmeier A."/>
            <person name="Kalinowski J."/>
            <person name="Ruckert C."/>
        </authorList>
    </citation>
    <scope>NUCLEOTIDE SEQUENCE</scope>
    <source>
        <strain evidence="1">CGMCC 1.15360</strain>
    </source>
</reference>
<organism evidence="1 2">
    <name type="scientific">Croceicoccus mobilis</name>
    <dbReference type="NCBI Taxonomy" id="1703339"/>
    <lineage>
        <taxon>Bacteria</taxon>
        <taxon>Pseudomonadati</taxon>
        <taxon>Pseudomonadota</taxon>
        <taxon>Alphaproteobacteria</taxon>
        <taxon>Sphingomonadales</taxon>
        <taxon>Erythrobacteraceae</taxon>
        <taxon>Croceicoccus</taxon>
    </lineage>
</organism>
<comment type="caution">
    <text evidence="1">The sequence shown here is derived from an EMBL/GenBank/DDBJ whole genome shotgun (WGS) entry which is preliminary data.</text>
</comment>